<comment type="similarity">
    <text evidence="7">Belongs to the binding-protein-dependent transport system permease family.</text>
</comment>
<keyword evidence="2 7" id="KW-0813">Transport</keyword>
<sequence length="296" mass="31724">MSFVSKANPTLGGAVVSVKSGAGKTRPARRRRGRSPGSMIRLLVLQISFGLVIVAFWELAVRLQWLNPLLFSSPQEVAVSGMKLIASPAQWLQFGHTISASILAFLLSGIAGVAVGMVFAIWPLFRAVSDPYLTILNAIPRFALGPVFIAWLGIGASSKIALSASLVFFVVLSNVLAGVDSADRDWHRLMESLGATRSQIFRKITLPASVPGVFAGLRLGMIFSVLGVIVSEMISSENGVGQQIVLYSNTFQMAKVYALLLILAVITTALAQSITLIQRRVSSWSYNSSTGTELAK</sequence>
<keyword evidence="5 7" id="KW-1133">Transmembrane helix</keyword>
<evidence type="ECO:0000256" key="2">
    <source>
        <dbReference type="ARBA" id="ARBA00022448"/>
    </source>
</evidence>
<evidence type="ECO:0000256" key="6">
    <source>
        <dbReference type="ARBA" id="ARBA00023136"/>
    </source>
</evidence>
<evidence type="ECO:0000256" key="7">
    <source>
        <dbReference type="RuleBase" id="RU363032"/>
    </source>
</evidence>
<feature type="transmembrane region" description="Helical" evidence="7">
    <location>
        <begin position="200"/>
        <end position="230"/>
    </location>
</feature>
<proteinExistence type="inferred from homology"/>
<evidence type="ECO:0000259" key="8">
    <source>
        <dbReference type="PROSITE" id="PS50928"/>
    </source>
</evidence>
<organism evidence="9 10">
    <name type="scientific">Paralcaligenes ureilyticus</name>
    <dbReference type="NCBI Taxonomy" id="627131"/>
    <lineage>
        <taxon>Bacteria</taxon>
        <taxon>Pseudomonadati</taxon>
        <taxon>Pseudomonadota</taxon>
        <taxon>Betaproteobacteria</taxon>
        <taxon>Burkholderiales</taxon>
        <taxon>Alcaligenaceae</taxon>
        <taxon>Paralcaligenes</taxon>
    </lineage>
</organism>
<name>A0A4R3M004_9BURK</name>
<evidence type="ECO:0000256" key="1">
    <source>
        <dbReference type="ARBA" id="ARBA00004651"/>
    </source>
</evidence>
<dbReference type="InterPro" id="IPR000515">
    <property type="entry name" value="MetI-like"/>
</dbReference>
<dbReference type="PROSITE" id="PS50928">
    <property type="entry name" value="ABC_TM1"/>
    <property type="match status" value="1"/>
</dbReference>
<dbReference type="InterPro" id="IPR035906">
    <property type="entry name" value="MetI-like_sf"/>
</dbReference>
<feature type="transmembrane region" description="Helical" evidence="7">
    <location>
        <begin position="132"/>
        <end position="154"/>
    </location>
</feature>
<keyword evidence="3" id="KW-1003">Cell membrane</keyword>
<dbReference type="Proteomes" id="UP000295525">
    <property type="component" value="Unassembled WGS sequence"/>
</dbReference>
<evidence type="ECO:0000256" key="4">
    <source>
        <dbReference type="ARBA" id="ARBA00022692"/>
    </source>
</evidence>
<dbReference type="RefSeq" id="WP_132582840.1">
    <property type="nucleotide sequence ID" value="NZ_SMAJ01000008.1"/>
</dbReference>
<dbReference type="PANTHER" id="PTHR30151">
    <property type="entry name" value="ALKANE SULFONATE ABC TRANSPORTER-RELATED, MEMBRANE SUBUNIT"/>
    <property type="match status" value="1"/>
</dbReference>
<feature type="transmembrane region" description="Helical" evidence="7">
    <location>
        <begin position="160"/>
        <end position="179"/>
    </location>
</feature>
<reference evidence="9 10" key="1">
    <citation type="submission" date="2019-03" db="EMBL/GenBank/DDBJ databases">
        <title>Genomic Encyclopedia of Type Strains, Phase IV (KMG-IV): sequencing the most valuable type-strain genomes for metagenomic binning, comparative biology and taxonomic classification.</title>
        <authorList>
            <person name="Goeker M."/>
        </authorList>
    </citation>
    <scope>NUCLEOTIDE SEQUENCE [LARGE SCALE GENOMIC DNA]</scope>
    <source>
        <strain evidence="9 10">DSM 24591</strain>
    </source>
</reference>
<feature type="transmembrane region" description="Helical" evidence="7">
    <location>
        <begin position="102"/>
        <end position="125"/>
    </location>
</feature>
<evidence type="ECO:0000313" key="9">
    <source>
        <dbReference type="EMBL" id="TCT06320.1"/>
    </source>
</evidence>
<dbReference type="GO" id="GO:0005886">
    <property type="term" value="C:plasma membrane"/>
    <property type="evidence" value="ECO:0007669"/>
    <property type="project" value="UniProtKB-SubCell"/>
</dbReference>
<comment type="subcellular location">
    <subcellularLocation>
        <location evidence="1 7">Cell membrane</location>
        <topology evidence="1 7">Multi-pass membrane protein</topology>
    </subcellularLocation>
</comment>
<dbReference type="Pfam" id="PF00528">
    <property type="entry name" value="BPD_transp_1"/>
    <property type="match status" value="1"/>
</dbReference>
<evidence type="ECO:0000256" key="3">
    <source>
        <dbReference type="ARBA" id="ARBA00022475"/>
    </source>
</evidence>
<dbReference type="SUPFAM" id="SSF161098">
    <property type="entry name" value="MetI-like"/>
    <property type="match status" value="1"/>
</dbReference>
<feature type="transmembrane region" description="Helical" evidence="7">
    <location>
        <begin position="39"/>
        <end position="60"/>
    </location>
</feature>
<dbReference type="GO" id="GO:0055085">
    <property type="term" value="P:transmembrane transport"/>
    <property type="evidence" value="ECO:0007669"/>
    <property type="project" value="InterPro"/>
</dbReference>
<feature type="transmembrane region" description="Helical" evidence="7">
    <location>
        <begin position="256"/>
        <end position="277"/>
    </location>
</feature>
<dbReference type="OrthoDB" id="8138334at2"/>
<dbReference type="CDD" id="cd06261">
    <property type="entry name" value="TM_PBP2"/>
    <property type="match status" value="1"/>
</dbReference>
<gene>
    <name evidence="9" type="ORF">EDC26_10856</name>
</gene>
<dbReference type="Gene3D" id="1.10.3720.10">
    <property type="entry name" value="MetI-like"/>
    <property type="match status" value="1"/>
</dbReference>
<dbReference type="AlphaFoldDB" id="A0A4R3M004"/>
<keyword evidence="4 7" id="KW-0812">Transmembrane</keyword>
<dbReference type="PANTHER" id="PTHR30151:SF20">
    <property type="entry name" value="ABC TRANSPORTER PERMEASE PROTEIN HI_0355-RELATED"/>
    <property type="match status" value="1"/>
</dbReference>
<feature type="domain" description="ABC transmembrane type-1" evidence="8">
    <location>
        <begin position="94"/>
        <end position="278"/>
    </location>
</feature>
<evidence type="ECO:0000256" key="5">
    <source>
        <dbReference type="ARBA" id="ARBA00022989"/>
    </source>
</evidence>
<accession>A0A4R3M004</accession>
<comment type="caution">
    <text evidence="9">The sequence shown here is derived from an EMBL/GenBank/DDBJ whole genome shotgun (WGS) entry which is preliminary data.</text>
</comment>
<evidence type="ECO:0000313" key="10">
    <source>
        <dbReference type="Proteomes" id="UP000295525"/>
    </source>
</evidence>
<keyword evidence="10" id="KW-1185">Reference proteome</keyword>
<dbReference type="EMBL" id="SMAJ01000008">
    <property type="protein sequence ID" value="TCT06320.1"/>
    <property type="molecule type" value="Genomic_DNA"/>
</dbReference>
<keyword evidence="6 7" id="KW-0472">Membrane</keyword>
<protein>
    <submittedName>
        <fullName evidence="9">NitT/TauT family transport system permease protein</fullName>
    </submittedName>
</protein>